<dbReference type="AlphaFoldDB" id="A0A0N9N6N5"/>
<dbReference type="PATRIC" id="fig|1136941.3.peg.416"/>
<reference evidence="1 2" key="2">
    <citation type="journal article" date="2017" name="Int. J. Syst. Evol. Microbiol.">
        <title>Gordonia phthalatica sp. nov., a di-n-butyl phthalate-degrading bacterium isolated from activated sludge.</title>
        <authorList>
            <person name="Jin D."/>
            <person name="Kong X."/>
            <person name="Jia M."/>
            <person name="Yu X."/>
            <person name="Wang X."/>
            <person name="Zhuang X."/>
            <person name="Deng Y."/>
            <person name="Bai Z."/>
        </authorList>
    </citation>
    <scope>NUCLEOTIDE SEQUENCE [LARGE SCALE GENOMIC DNA]</scope>
    <source>
        <strain evidence="1 2">QH-11</strain>
    </source>
</reference>
<dbReference type="KEGG" id="goq:ACH46_02075"/>
<evidence type="ECO:0000313" key="1">
    <source>
        <dbReference type="EMBL" id="ALG83515.1"/>
    </source>
</evidence>
<sequence>MDGFGANDDLPIDVRVIARTGGTRDDGRVLSREQLEGWGKVAPDRNGERWTYFDEFPDERRIAEWLRERGVIVRSVDECRRGVIDARATNGSARDAAAAVASALVEVGVNLDEIVVLIRGGRQCVAVGWRRE</sequence>
<dbReference type="RefSeq" id="WP_062391470.1">
    <property type="nucleotide sequence ID" value="NZ_CP011853.1"/>
</dbReference>
<protein>
    <submittedName>
        <fullName evidence="1">Uncharacterized protein</fullName>
    </submittedName>
</protein>
<proteinExistence type="predicted"/>
<keyword evidence="2" id="KW-1185">Reference proteome</keyword>
<dbReference type="Proteomes" id="UP000063789">
    <property type="component" value="Chromosome"/>
</dbReference>
<name>A0A0N9N6N5_9ACTN</name>
<evidence type="ECO:0000313" key="2">
    <source>
        <dbReference type="Proteomes" id="UP000063789"/>
    </source>
</evidence>
<gene>
    <name evidence="1" type="ORF">ACH46_02075</name>
</gene>
<dbReference type="STRING" id="1136941.ACH46_02075"/>
<organism evidence="1 2">
    <name type="scientific">Gordonia phthalatica</name>
    <dbReference type="NCBI Taxonomy" id="1136941"/>
    <lineage>
        <taxon>Bacteria</taxon>
        <taxon>Bacillati</taxon>
        <taxon>Actinomycetota</taxon>
        <taxon>Actinomycetes</taxon>
        <taxon>Mycobacteriales</taxon>
        <taxon>Gordoniaceae</taxon>
        <taxon>Gordonia</taxon>
    </lineage>
</organism>
<dbReference type="EMBL" id="CP011853">
    <property type="protein sequence ID" value="ALG83515.1"/>
    <property type="molecule type" value="Genomic_DNA"/>
</dbReference>
<reference evidence="2" key="1">
    <citation type="submission" date="2015-06" db="EMBL/GenBank/DDBJ databases">
        <title>Complete genome sequence and metabolic analysis of phthalate degradation pathway in Gordonia sp. QH-11.</title>
        <authorList>
            <person name="Jin D."/>
            <person name="Kong X."/>
            <person name="Bai Z."/>
        </authorList>
    </citation>
    <scope>NUCLEOTIDE SEQUENCE [LARGE SCALE GENOMIC DNA]</scope>
    <source>
        <strain evidence="2">QH-11</strain>
    </source>
</reference>
<accession>A0A0N9N6N5</accession>